<keyword evidence="2" id="KW-0732">Signal</keyword>
<dbReference type="Proteomes" id="UP000468687">
    <property type="component" value="Unassembled WGS sequence"/>
</dbReference>
<dbReference type="EMBL" id="JAAGXA010000016">
    <property type="protein sequence ID" value="NEN80187.1"/>
    <property type="molecule type" value="Genomic_DNA"/>
</dbReference>
<comment type="caution">
    <text evidence="3">The sequence shown here is derived from an EMBL/GenBank/DDBJ whole genome shotgun (WGS) entry which is preliminary data.</text>
</comment>
<dbReference type="PROSITE" id="PS51257">
    <property type="entry name" value="PROKAR_LIPOPROTEIN"/>
    <property type="match status" value="1"/>
</dbReference>
<name>A0A6P0HPM3_9ACTN</name>
<dbReference type="AlphaFoldDB" id="A0A6P0HPM3"/>
<feature type="chain" id="PRO_5038534106" evidence="2">
    <location>
        <begin position="22"/>
        <end position="124"/>
    </location>
</feature>
<keyword evidence="4" id="KW-1185">Reference proteome</keyword>
<feature type="compositionally biased region" description="Acidic residues" evidence="1">
    <location>
        <begin position="99"/>
        <end position="114"/>
    </location>
</feature>
<evidence type="ECO:0000313" key="3">
    <source>
        <dbReference type="EMBL" id="NEN80187.1"/>
    </source>
</evidence>
<feature type="region of interest" description="Disordered" evidence="1">
    <location>
        <begin position="93"/>
        <end position="114"/>
    </location>
</feature>
<protein>
    <submittedName>
        <fullName evidence="3">Uncharacterized protein</fullName>
    </submittedName>
</protein>
<reference evidence="3 4" key="1">
    <citation type="journal article" date="2014" name="Int. J. Syst. Evol. Microbiol.">
        <title>Nocardioides zeae sp. nov., isolated from the stem of Zea mays.</title>
        <authorList>
            <person name="Glaeser S.P."/>
            <person name="McInroy J.A."/>
            <person name="Busse H.J."/>
            <person name="Kampfer P."/>
        </authorList>
    </citation>
    <scope>NUCLEOTIDE SEQUENCE [LARGE SCALE GENOMIC DNA]</scope>
    <source>
        <strain evidence="3 4">JCM 30728</strain>
    </source>
</reference>
<gene>
    <name evidence="3" type="ORF">G3T38_18155</name>
</gene>
<dbReference type="RefSeq" id="WP_163773916.1">
    <property type="nucleotide sequence ID" value="NZ_JAAGXA010000016.1"/>
</dbReference>
<feature type="signal peptide" evidence="2">
    <location>
        <begin position="1"/>
        <end position="21"/>
    </location>
</feature>
<proteinExistence type="predicted"/>
<sequence length="124" mass="12940">MKRVLSAAALVLAGATLTACGGGAPTDASESEFCDAMQAAGESILEQSEKDGSDEVDFGDAIDELESTGTPENIPDDAREGFESIIDAMKDLDGKTVDEVSDENDDLDGDDEFGDYYAETCSPA</sequence>
<evidence type="ECO:0000256" key="2">
    <source>
        <dbReference type="SAM" id="SignalP"/>
    </source>
</evidence>
<evidence type="ECO:0000313" key="4">
    <source>
        <dbReference type="Proteomes" id="UP000468687"/>
    </source>
</evidence>
<organism evidence="3 4">
    <name type="scientific">Nocardioides zeae</name>
    <dbReference type="NCBI Taxonomy" id="1457234"/>
    <lineage>
        <taxon>Bacteria</taxon>
        <taxon>Bacillati</taxon>
        <taxon>Actinomycetota</taxon>
        <taxon>Actinomycetes</taxon>
        <taxon>Propionibacteriales</taxon>
        <taxon>Nocardioidaceae</taxon>
        <taxon>Nocardioides</taxon>
    </lineage>
</organism>
<evidence type="ECO:0000256" key="1">
    <source>
        <dbReference type="SAM" id="MobiDB-lite"/>
    </source>
</evidence>
<accession>A0A6P0HPM3</accession>